<evidence type="ECO:0000256" key="5">
    <source>
        <dbReference type="ARBA" id="ARBA00023163"/>
    </source>
</evidence>
<proteinExistence type="predicted"/>
<dbReference type="SUPFAM" id="SSF52540">
    <property type="entry name" value="P-loop containing nucleoside triphosphate hydrolases"/>
    <property type="match status" value="1"/>
</dbReference>
<dbReference type="InterPro" id="IPR027417">
    <property type="entry name" value="P-loop_NTPase"/>
</dbReference>
<dbReference type="InterPro" id="IPR025662">
    <property type="entry name" value="Sigma_54_int_dom_ATP-bd_1"/>
</dbReference>
<dbReference type="Pfam" id="PF02830">
    <property type="entry name" value="V4R"/>
    <property type="match status" value="1"/>
</dbReference>
<feature type="domain" description="Sigma-54 factor interaction" evidence="6">
    <location>
        <begin position="254"/>
        <end position="483"/>
    </location>
</feature>
<dbReference type="SMART" id="SM00382">
    <property type="entry name" value="AAA"/>
    <property type="match status" value="1"/>
</dbReference>
<dbReference type="OrthoDB" id="9804019at2"/>
<dbReference type="Pfam" id="PF06505">
    <property type="entry name" value="XylR_N"/>
    <property type="match status" value="1"/>
</dbReference>
<gene>
    <name evidence="7" type="ORF">E4656_04475</name>
</gene>
<dbReference type="Pfam" id="PF02954">
    <property type="entry name" value="HTH_8"/>
    <property type="match status" value="1"/>
</dbReference>
<accession>A0A4Z0WJJ4</accession>
<dbReference type="InterPro" id="IPR058031">
    <property type="entry name" value="AAA_lid_NorR"/>
</dbReference>
<dbReference type="GO" id="GO:0043565">
    <property type="term" value="F:sequence-specific DNA binding"/>
    <property type="evidence" value="ECO:0007669"/>
    <property type="project" value="InterPro"/>
</dbReference>
<sequence length="593" mass="65362">MTSSRISLAEIVREAGGQPFRGHSDHLNNQSSPTLDELSECLQFSPGDGRIWLTDQRMLLVHASSFGSMRRELIDMIGLEKTRGLLTRTGYVSGARDAHLVRTQWPSADHESIFFAGTKLHALEGAVQVETVRFEFDSEKGLYDGEFLWYHSSEDDEHLASYGVGVHPACWMELGYAMGYVSGLIGSMVIFREVECRSMGHSLCRVIGKSAEMWPDPEEDLKYINISTGEANVPRRSESAAPLVSLEPTNSRQMIGGSAAFTAANHALNKVAGTMATVLFIGESGVGKELFASRLHATSPISSGPFVAFNCAAIPDNLLEAELFGVEKGAFTGASASRPGRFERAHGGTLFLDEISELDLAGQSKLLRALQESEIERVGGTHPIKLDVRIVAATNIDLRQAVAEGRFREDLFYRLNVFPITIPPLRERRSDIPLLISHFFNLFCTQHDRHPNGITQRASMALLNYDFPGNIRELQNIIERGVIASEDNEPLDLPHLFRNEKIPDSMIYSLNRSGGLSTNNQSTGLSDNTLSAHLEAFQNGDAELSLDELEQQLIQNAVQSTRGNLSKAARRLGLTRPQLAYRMKKHGLSDSPP</sequence>
<dbReference type="InterPro" id="IPR010523">
    <property type="entry name" value="XylR_N"/>
</dbReference>
<dbReference type="Proteomes" id="UP000297475">
    <property type="component" value="Unassembled WGS sequence"/>
</dbReference>
<dbReference type="Gene3D" id="3.30.1380.20">
    <property type="entry name" value="Trafficking protein particle complex subunit 3"/>
    <property type="match status" value="1"/>
</dbReference>
<evidence type="ECO:0000313" key="7">
    <source>
        <dbReference type="EMBL" id="TGG95671.1"/>
    </source>
</evidence>
<dbReference type="Pfam" id="PF25601">
    <property type="entry name" value="AAA_lid_14"/>
    <property type="match status" value="1"/>
</dbReference>
<keyword evidence="8" id="KW-1185">Reference proteome</keyword>
<evidence type="ECO:0000313" key="8">
    <source>
        <dbReference type="Proteomes" id="UP000297475"/>
    </source>
</evidence>
<keyword evidence="4" id="KW-0238">DNA-binding</keyword>
<dbReference type="Gene3D" id="1.10.8.60">
    <property type="match status" value="1"/>
</dbReference>
<dbReference type="InterPro" id="IPR002197">
    <property type="entry name" value="HTH_Fis"/>
</dbReference>
<keyword evidence="2" id="KW-0067">ATP-binding</keyword>
<evidence type="ECO:0000259" key="6">
    <source>
        <dbReference type="PROSITE" id="PS50045"/>
    </source>
</evidence>
<keyword evidence="3" id="KW-0805">Transcription regulation</keyword>
<keyword evidence="5" id="KW-0804">Transcription</keyword>
<dbReference type="CDD" id="cd00009">
    <property type="entry name" value="AAA"/>
    <property type="match status" value="1"/>
</dbReference>
<dbReference type="SMART" id="SM00989">
    <property type="entry name" value="V4R"/>
    <property type="match status" value="1"/>
</dbReference>
<dbReference type="InterPro" id="IPR025944">
    <property type="entry name" value="Sigma_54_int_dom_CS"/>
</dbReference>
<dbReference type="PRINTS" id="PR01590">
    <property type="entry name" value="HTHFIS"/>
</dbReference>
<dbReference type="SUPFAM" id="SSF111126">
    <property type="entry name" value="Ligand-binding domain in the NO signalling and Golgi transport"/>
    <property type="match status" value="1"/>
</dbReference>
<dbReference type="PROSITE" id="PS00688">
    <property type="entry name" value="SIGMA54_INTERACT_3"/>
    <property type="match status" value="1"/>
</dbReference>
<reference evidence="7 8" key="1">
    <citation type="submission" date="2019-04" db="EMBL/GenBank/DDBJ databases">
        <title>Natronospirillum operosus gen. nov., sp. nov., a haloalkaliphilic satellite isolated from decaying biomass of laboratory culture of cyanobacterium Geitlerinema sp. and proposal of Natronospirillaceae fam. nov. and Saccharospirillaceae fam. nov.</title>
        <authorList>
            <person name="Kevbrin V."/>
            <person name="Boltyanskaya Y."/>
            <person name="Koziaeva V."/>
            <person name="Grouzdev D.S."/>
            <person name="Park M."/>
            <person name="Cho J."/>
        </authorList>
    </citation>
    <scope>NUCLEOTIDE SEQUENCE [LARGE SCALE GENOMIC DNA]</scope>
    <source>
        <strain evidence="7 8">G-116</strain>
    </source>
</reference>
<dbReference type="Gene3D" id="3.40.50.300">
    <property type="entry name" value="P-loop containing nucleotide triphosphate hydrolases"/>
    <property type="match status" value="1"/>
</dbReference>
<dbReference type="Pfam" id="PF00158">
    <property type="entry name" value="Sigma54_activat"/>
    <property type="match status" value="1"/>
</dbReference>
<evidence type="ECO:0000256" key="4">
    <source>
        <dbReference type="ARBA" id="ARBA00023125"/>
    </source>
</evidence>
<evidence type="ECO:0000256" key="1">
    <source>
        <dbReference type="ARBA" id="ARBA00022741"/>
    </source>
</evidence>
<protein>
    <submittedName>
        <fullName evidence="7">Sigma-54-dependent Fis family transcriptional regulator</fullName>
    </submittedName>
</protein>
<dbReference type="EMBL" id="SRMF01000001">
    <property type="protein sequence ID" value="TGG95671.1"/>
    <property type="molecule type" value="Genomic_DNA"/>
</dbReference>
<dbReference type="PROSITE" id="PS00675">
    <property type="entry name" value="SIGMA54_INTERACT_1"/>
    <property type="match status" value="1"/>
</dbReference>
<dbReference type="InterPro" id="IPR009057">
    <property type="entry name" value="Homeodomain-like_sf"/>
</dbReference>
<comment type="caution">
    <text evidence="7">The sequence shown here is derived from an EMBL/GenBank/DDBJ whole genome shotgun (WGS) entry which is preliminary data.</text>
</comment>
<dbReference type="GO" id="GO:0005524">
    <property type="term" value="F:ATP binding"/>
    <property type="evidence" value="ECO:0007669"/>
    <property type="project" value="UniProtKB-KW"/>
</dbReference>
<dbReference type="FunFam" id="3.40.50.300:FF:000006">
    <property type="entry name" value="DNA-binding transcriptional regulator NtrC"/>
    <property type="match status" value="1"/>
</dbReference>
<evidence type="ECO:0000256" key="3">
    <source>
        <dbReference type="ARBA" id="ARBA00023015"/>
    </source>
</evidence>
<dbReference type="GO" id="GO:0006355">
    <property type="term" value="P:regulation of DNA-templated transcription"/>
    <property type="evidence" value="ECO:0007669"/>
    <property type="project" value="InterPro"/>
</dbReference>
<dbReference type="RefSeq" id="WP_135481526.1">
    <property type="nucleotide sequence ID" value="NZ_SRMF01000001.1"/>
</dbReference>
<dbReference type="SUPFAM" id="SSF46689">
    <property type="entry name" value="Homeodomain-like"/>
    <property type="match status" value="1"/>
</dbReference>
<dbReference type="PROSITE" id="PS50045">
    <property type="entry name" value="SIGMA54_INTERACT_4"/>
    <property type="match status" value="1"/>
</dbReference>
<evidence type="ECO:0000256" key="2">
    <source>
        <dbReference type="ARBA" id="ARBA00022840"/>
    </source>
</evidence>
<dbReference type="InterPro" id="IPR004096">
    <property type="entry name" value="V4R"/>
</dbReference>
<dbReference type="InterPro" id="IPR003593">
    <property type="entry name" value="AAA+_ATPase"/>
</dbReference>
<name>A0A4Z0WJJ4_9GAMM</name>
<keyword evidence="1" id="KW-0547">Nucleotide-binding</keyword>
<dbReference type="Gene3D" id="1.10.10.60">
    <property type="entry name" value="Homeodomain-like"/>
    <property type="match status" value="1"/>
</dbReference>
<dbReference type="AlphaFoldDB" id="A0A4Z0WJJ4"/>
<dbReference type="InterPro" id="IPR025943">
    <property type="entry name" value="Sigma_54_int_dom_ATP-bd_2"/>
</dbReference>
<dbReference type="InterPro" id="IPR024096">
    <property type="entry name" value="NO_sig/Golgi_transp_ligand-bd"/>
</dbReference>
<dbReference type="PANTHER" id="PTHR32071">
    <property type="entry name" value="TRANSCRIPTIONAL REGULATORY PROTEIN"/>
    <property type="match status" value="1"/>
</dbReference>
<organism evidence="7 8">
    <name type="scientific">Natronospirillum operosum</name>
    <dbReference type="NCBI Taxonomy" id="2759953"/>
    <lineage>
        <taxon>Bacteria</taxon>
        <taxon>Pseudomonadati</taxon>
        <taxon>Pseudomonadota</taxon>
        <taxon>Gammaproteobacteria</taxon>
        <taxon>Oceanospirillales</taxon>
        <taxon>Natronospirillaceae</taxon>
        <taxon>Natronospirillum</taxon>
    </lineage>
</organism>
<dbReference type="PROSITE" id="PS00676">
    <property type="entry name" value="SIGMA54_INTERACT_2"/>
    <property type="match status" value="1"/>
</dbReference>
<dbReference type="InterPro" id="IPR002078">
    <property type="entry name" value="Sigma_54_int"/>
</dbReference>